<feature type="region of interest" description="Disordered" evidence="4">
    <location>
        <begin position="1"/>
        <end position="44"/>
    </location>
</feature>
<feature type="compositionally biased region" description="Polar residues" evidence="4">
    <location>
        <begin position="293"/>
        <end position="308"/>
    </location>
</feature>
<organism evidence="6 7">
    <name type="scientific">Pseudozyma flocculosa PF-1</name>
    <dbReference type="NCBI Taxonomy" id="1277687"/>
    <lineage>
        <taxon>Eukaryota</taxon>
        <taxon>Fungi</taxon>
        <taxon>Dikarya</taxon>
        <taxon>Basidiomycota</taxon>
        <taxon>Ustilaginomycotina</taxon>
        <taxon>Ustilaginomycetes</taxon>
        <taxon>Ustilaginales</taxon>
        <taxon>Ustilaginaceae</taxon>
        <taxon>Pseudozyma</taxon>
    </lineage>
</organism>
<reference evidence="6 7" key="1">
    <citation type="journal article" date="2013" name="Plant Cell">
        <title>The transition from a phytopathogenic smut ancestor to an anamorphic biocontrol agent deciphered by comparative whole-genome analysis.</title>
        <authorList>
            <person name="Lefebvre F."/>
            <person name="Joly D.L."/>
            <person name="Labbe C."/>
            <person name="Teichmann B."/>
            <person name="Linning R."/>
            <person name="Belzile F."/>
            <person name="Bakkeren G."/>
            <person name="Belanger R.R."/>
        </authorList>
    </citation>
    <scope>NUCLEOTIDE SEQUENCE [LARGE SCALE GENOMIC DNA]</scope>
    <source>
        <strain evidence="6 7">PF-1</strain>
    </source>
</reference>
<dbReference type="HOGENOM" id="CLU_304195_0_0_1"/>
<feature type="domain" description="RRM" evidence="5">
    <location>
        <begin position="178"/>
        <end position="297"/>
    </location>
</feature>
<name>A0A061HCK6_9BASI</name>
<dbReference type="SMART" id="SM00360">
    <property type="entry name" value="RRM"/>
    <property type="match status" value="2"/>
</dbReference>
<dbReference type="InterPro" id="IPR052462">
    <property type="entry name" value="SLIRP/GR-RBP-like"/>
</dbReference>
<feature type="compositionally biased region" description="Low complexity" evidence="4">
    <location>
        <begin position="635"/>
        <end position="669"/>
    </location>
</feature>
<evidence type="ECO:0000256" key="3">
    <source>
        <dbReference type="PROSITE-ProRule" id="PRU00176"/>
    </source>
</evidence>
<evidence type="ECO:0000256" key="1">
    <source>
        <dbReference type="ARBA" id="ARBA00022737"/>
    </source>
</evidence>
<dbReference type="SUPFAM" id="SSF54928">
    <property type="entry name" value="RNA-binding domain, RBD"/>
    <property type="match status" value="2"/>
</dbReference>
<feature type="region of interest" description="Disordered" evidence="4">
    <location>
        <begin position="764"/>
        <end position="838"/>
    </location>
</feature>
<dbReference type="FunFam" id="3.30.70.330:FF:000405">
    <property type="entry name" value="polyadenylate-binding protein RBP45"/>
    <property type="match status" value="1"/>
</dbReference>
<dbReference type="CDD" id="cd12346">
    <property type="entry name" value="RRM3_NGR1_NAM8_like"/>
    <property type="match status" value="1"/>
</dbReference>
<dbReference type="eggNOG" id="KOG0118">
    <property type="taxonomic scope" value="Eukaryota"/>
</dbReference>
<dbReference type="RefSeq" id="XP_007879883.1">
    <property type="nucleotide sequence ID" value="XM_007881692.1"/>
</dbReference>
<keyword evidence="2 3" id="KW-0694">RNA-binding</keyword>
<dbReference type="InterPro" id="IPR012677">
    <property type="entry name" value="Nucleotide-bd_a/b_plait_sf"/>
</dbReference>
<feature type="compositionally biased region" description="Basic and acidic residues" evidence="4">
    <location>
        <begin position="817"/>
        <end position="831"/>
    </location>
</feature>
<dbReference type="EMBL" id="KE361635">
    <property type="protein sequence ID" value="EPQ28341.1"/>
    <property type="molecule type" value="Genomic_DNA"/>
</dbReference>
<feature type="region of interest" description="Disordered" evidence="4">
    <location>
        <begin position="87"/>
        <end position="147"/>
    </location>
</feature>
<dbReference type="GO" id="GO:0003723">
    <property type="term" value="F:RNA binding"/>
    <property type="evidence" value="ECO:0007669"/>
    <property type="project" value="UniProtKB-UniRule"/>
</dbReference>
<dbReference type="Pfam" id="PF00076">
    <property type="entry name" value="RRM_1"/>
    <property type="match status" value="2"/>
</dbReference>
<feature type="compositionally biased region" description="Low complexity" evidence="4">
    <location>
        <begin position="416"/>
        <end position="429"/>
    </location>
</feature>
<dbReference type="Proteomes" id="UP000053664">
    <property type="component" value="Unassembled WGS sequence"/>
</dbReference>
<protein>
    <recommendedName>
        <fullName evidence="5">RRM domain-containing protein</fullName>
    </recommendedName>
</protein>
<keyword evidence="1" id="KW-0677">Repeat</keyword>
<evidence type="ECO:0000256" key="2">
    <source>
        <dbReference type="ARBA" id="ARBA00022884"/>
    </source>
</evidence>
<proteinExistence type="predicted"/>
<evidence type="ECO:0000259" key="5">
    <source>
        <dbReference type="PROSITE" id="PS50102"/>
    </source>
</evidence>
<accession>A0A061HCK6</accession>
<feature type="region of interest" description="Disordered" evidence="4">
    <location>
        <begin position="719"/>
        <end position="748"/>
    </location>
</feature>
<dbReference type="OrthoDB" id="446113at2759"/>
<dbReference type="KEGG" id="pfp:PFL1_04168"/>
<dbReference type="InterPro" id="IPR035979">
    <property type="entry name" value="RBD_domain_sf"/>
</dbReference>
<sequence length="838" mass="87913">MSTSAPNGGVSLPRQYQSDPIADAELRNGTSFAMPRGVFPDDGASRLVSLDASSRFRQQGHLERTASPLSRGSFFGPGMLMDTARAGQAPAPLQHSSSPPPPKGAMPGADRIAEGRPMYPKGPLDFAPSPSPVSILHERPKSSLSDGTFAASRDFHQVPGRPAFAAGGGGGGSKEPEFSIFIGDLSPDLREEDLVTQFLQPPPWPPQHPFAIAHAHAQRMQGIHQPGARVGPAPFLSTKSAKIMTDPVTGASRGYGFVRFTREADCNRALIEMQGVVISPANGLSPGRPLRVSTATPKSRNSPNSVASASDAHPHPLQMPKPHHAAAEESAAYLLQHGLYGRNIASPQPRMHPPPPPQQHMMHFASPLTPSSPFEAGLNGQQGLAALHAQLPGYAGAGNDMLDRTVSPPSGRTFTPASAGSAAAAAAGGPPKPSAMDPNNTTVFVGGLSSLISEDTLRQFFEPYGEITYVKIPPGKGCGFVQFVHKADAERAINLMNGFPVGNARIRLSWGRSQGDKAAAAAAQAVQQASQLGHLAGLAGLSALTPSQLAQLAGLGSALSAAQASANRSSSGHSHFGGGDHAAFSNDPLSTLARQLAAANAGAASSNGSSAYRPAPVQQRPPSQPSALHHHHHQQTQQQQQQQQHPLSHQHQHQNPYPQHQHPQQQPLHHAPHHPFPPHQPSHMDGPDGYRHLQHTYESLASINPSTLQQLLAASNAPGLSDHIAGRTQPAQPQHMYPAAGNGASDGHDLAHAFASLHFADAPRGPPVYKSREGTGPNDGAHGTGYTRDPSAFLFSPFSPADSPVVGGKTELPPDGNDDHLQRTDARRDADSGGGIEA</sequence>
<feature type="region of interest" description="Disordered" evidence="4">
    <location>
        <begin position="604"/>
        <end position="691"/>
    </location>
</feature>
<feature type="region of interest" description="Disordered" evidence="4">
    <location>
        <begin position="408"/>
        <end position="438"/>
    </location>
</feature>
<dbReference type="PROSITE" id="PS50102">
    <property type="entry name" value="RRM"/>
    <property type="match status" value="2"/>
</dbReference>
<dbReference type="GeneID" id="19318275"/>
<feature type="region of interest" description="Disordered" evidence="4">
    <location>
        <begin position="280"/>
        <end position="326"/>
    </location>
</feature>
<dbReference type="InterPro" id="IPR000504">
    <property type="entry name" value="RRM_dom"/>
</dbReference>
<dbReference type="PANTHER" id="PTHR48027">
    <property type="entry name" value="HETEROGENEOUS NUCLEAR RIBONUCLEOPROTEIN 87F-RELATED"/>
    <property type="match status" value="1"/>
</dbReference>
<dbReference type="Gene3D" id="3.30.70.330">
    <property type="match status" value="2"/>
</dbReference>
<gene>
    <name evidence="6" type="ORF">PFL1_04168</name>
</gene>
<dbReference type="AlphaFoldDB" id="A0A061HCK6"/>
<evidence type="ECO:0000313" key="7">
    <source>
        <dbReference type="Proteomes" id="UP000053664"/>
    </source>
</evidence>
<feature type="domain" description="RRM" evidence="5">
    <location>
        <begin position="441"/>
        <end position="513"/>
    </location>
</feature>
<evidence type="ECO:0000256" key="4">
    <source>
        <dbReference type="SAM" id="MobiDB-lite"/>
    </source>
</evidence>
<evidence type="ECO:0000313" key="6">
    <source>
        <dbReference type="EMBL" id="EPQ28341.1"/>
    </source>
</evidence>